<feature type="non-terminal residue" evidence="2">
    <location>
        <position position="43"/>
    </location>
</feature>
<dbReference type="GO" id="GO:0051539">
    <property type="term" value="F:4 iron, 4 sulfur cluster binding"/>
    <property type="evidence" value="ECO:0007669"/>
    <property type="project" value="UniProtKB-KW"/>
</dbReference>
<dbReference type="GO" id="GO:0046872">
    <property type="term" value="F:metal ion binding"/>
    <property type="evidence" value="ECO:0007669"/>
    <property type="project" value="UniProtKB-KW"/>
</dbReference>
<organism evidence="2">
    <name type="scientific">marine metagenome</name>
    <dbReference type="NCBI Taxonomy" id="408172"/>
    <lineage>
        <taxon>unclassified sequences</taxon>
        <taxon>metagenomes</taxon>
        <taxon>ecological metagenomes</taxon>
    </lineage>
</organism>
<dbReference type="GO" id="GO:0035596">
    <property type="term" value="F:methylthiotransferase activity"/>
    <property type="evidence" value="ECO:0007669"/>
    <property type="project" value="InterPro"/>
</dbReference>
<gene>
    <name evidence="2" type="ORF">METZ01_LOCUS249622</name>
</gene>
<dbReference type="AlphaFoldDB" id="A0A382IB56"/>
<proteinExistence type="predicted"/>
<dbReference type="Gene3D" id="3.40.50.12160">
    <property type="entry name" value="Methylthiotransferase, N-terminal domain"/>
    <property type="match status" value="1"/>
</dbReference>
<dbReference type="InterPro" id="IPR013848">
    <property type="entry name" value="Methylthiotransferase_N"/>
</dbReference>
<sequence length="43" mass="4551">MGAPNKTVAFETLGCKLNFTETSTLARDFRSHGYAQVGSSDAA</sequence>
<evidence type="ECO:0000259" key="1">
    <source>
        <dbReference type="PROSITE" id="PS51449"/>
    </source>
</evidence>
<accession>A0A382IB56</accession>
<evidence type="ECO:0000313" key="2">
    <source>
        <dbReference type="EMBL" id="SVB96768.1"/>
    </source>
</evidence>
<dbReference type="InterPro" id="IPR038135">
    <property type="entry name" value="Methylthiotransferase_N_sf"/>
</dbReference>
<name>A0A382IB56_9ZZZZ</name>
<reference evidence="2" key="1">
    <citation type="submission" date="2018-05" db="EMBL/GenBank/DDBJ databases">
        <authorList>
            <person name="Lanie J.A."/>
            <person name="Ng W.-L."/>
            <person name="Kazmierczak K.M."/>
            <person name="Andrzejewski T.M."/>
            <person name="Davidsen T.M."/>
            <person name="Wayne K.J."/>
            <person name="Tettelin H."/>
            <person name="Glass J.I."/>
            <person name="Rusch D."/>
            <person name="Podicherti R."/>
            <person name="Tsui H.-C.T."/>
            <person name="Winkler M.E."/>
        </authorList>
    </citation>
    <scope>NUCLEOTIDE SEQUENCE</scope>
</reference>
<dbReference type="PROSITE" id="PS51449">
    <property type="entry name" value="MTTASE_N"/>
    <property type="match status" value="1"/>
</dbReference>
<protein>
    <recommendedName>
        <fullName evidence="1">MTTase N-terminal domain-containing protein</fullName>
    </recommendedName>
</protein>
<feature type="domain" description="MTTase N-terminal" evidence="1">
    <location>
        <begin position="6"/>
        <end position="43"/>
    </location>
</feature>
<dbReference type="EMBL" id="UINC01066256">
    <property type="protein sequence ID" value="SVB96768.1"/>
    <property type="molecule type" value="Genomic_DNA"/>
</dbReference>